<evidence type="ECO:0000259" key="3">
    <source>
        <dbReference type="Pfam" id="PF09312"/>
    </source>
</evidence>
<name>A0A382VRW8_9ZZZZ</name>
<dbReference type="PANTHER" id="PTHR47637:SF1">
    <property type="entry name" value="CHAPERONE SURA"/>
    <property type="match status" value="1"/>
</dbReference>
<keyword evidence="2" id="KW-0697">Rotamase</keyword>
<dbReference type="Pfam" id="PF09312">
    <property type="entry name" value="SurA_N"/>
    <property type="match status" value="1"/>
</dbReference>
<evidence type="ECO:0000256" key="1">
    <source>
        <dbReference type="ARBA" id="ARBA00022729"/>
    </source>
</evidence>
<dbReference type="GO" id="GO:0003755">
    <property type="term" value="F:peptidyl-prolyl cis-trans isomerase activity"/>
    <property type="evidence" value="ECO:0007669"/>
    <property type="project" value="UniProtKB-KW"/>
</dbReference>
<dbReference type="InterPro" id="IPR027304">
    <property type="entry name" value="Trigger_fact/SurA_dom_sf"/>
</dbReference>
<evidence type="ECO:0000313" key="4">
    <source>
        <dbReference type="EMBL" id="SVD49242.1"/>
    </source>
</evidence>
<dbReference type="InterPro" id="IPR015391">
    <property type="entry name" value="SurA_N"/>
</dbReference>
<evidence type="ECO:0000256" key="2">
    <source>
        <dbReference type="ARBA" id="ARBA00023110"/>
    </source>
</evidence>
<dbReference type="AlphaFoldDB" id="A0A382VRW8"/>
<dbReference type="PANTHER" id="PTHR47637">
    <property type="entry name" value="CHAPERONE SURA"/>
    <property type="match status" value="1"/>
</dbReference>
<dbReference type="InterPro" id="IPR050280">
    <property type="entry name" value="OMP_Chaperone_SurA"/>
</dbReference>
<keyword evidence="1" id="KW-0732">Signal</keyword>
<keyword evidence="2" id="KW-0413">Isomerase</keyword>
<feature type="non-terminal residue" evidence="4">
    <location>
        <position position="178"/>
    </location>
</feature>
<feature type="domain" description="SurA N-terminal" evidence="3">
    <location>
        <begin position="14"/>
        <end position="126"/>
    </location>
</feature>
<dbReference type="SUPFAM" id="SSF109998">
    <property type="entry name" value="Triger factor/SurA peptide-binding domain-like"/>
    <property type="match status" value="1"/>
</dbReference>
<dbReference type="EMBL" id="UINC01154131">
    <property type="protein sequence ID" value="SVD49242.1"/>
    <property type="molecule type" value="Genomic_DNA"/>
</dbReference>
<proteinExistence type="predicted"/>
<organism evidence="4">
    <name type="scientific">marine metagenome</name>
    <dbReference type="NCBI Taxonomy" id="408172"/>
    <lineage>
        <taxon>unclassified sequences</taxon>
        <taxon>metagenomes</taxon>
        <taxon>ecological metagenomes</taxon>
    </lineage>
</organism>
<dbReference type="Gene3D" id="1.10.4030.10">
    <property type="entry name" value="Porin chaperone SurA, peptide-binding domain"/>
    <property type="match status" value="1"/>
</dbReference>
<accession>A0A382VRW8</accession>
<gene>
    <name evidence="4" type="ORF">METZ01_LOCUS402096</name>
</gene>
<reference evidence="4" key="1">
    <citation type="submission" date="2018-05" db="EMBL/GenBank/DDBJ databases">
        <authorList>
            <person name="Lanie J.A."/>
            <person name="Ng W.-L."/>
            <person name="Kazmierczak K.M."/>
            <person name="Andrzejewski T.M."/>
            <person name="Davidsen T.M."/>
            <person name="Wayne K.J."/>
            <person name="Tettelin H."/>
            <person name="Glass J.I."/>
            <person name="Rusch D."/>
            <person name="Podicherti R."/>
            <person name="Tsui H.-C.T."/>
            <person name="Winkler M.E."/>
        </authorList>
    </citation>
    <scope>NUCLEOTIDE SEQUENCE</scope>
</reference>
<protein>
    <recommendedName>
        <fullName evidence="3">SurA N-terminal domain-containing protein</fullName>
    </recommendedName>
</protein>
<sequence length="178" mass="19633">MLSGSVTGKELVGIAAVVNDSVISVLDLVARTKIVTLSSGFQDTLELRQQLAGPVLQNLIEEKLQVQEAERRGISVTQEELAVALEVVARQNGVLPDQLGNWLASIGLPAIYFEDQVRAQLLWAKVVATGLRPQVNVTEEEVEQEFARLQENRGDPEYLVSQIDFYFSPSRTSDDLLL</sequence>